<keyword evidence="1" id="KW-0175">Coiled coil</keyword>
<dbReference type="Proteomes" id="UP000178129">
    <property type="component" value="Unassembled WGS sequence"/>
</dbReference>
<dbReference type="AlphaFoldDB" id="A0A1E1KCX6"/>
<dbReference type="EMBL" id="FJUW01000011">
    <property type="protein sequence ID" value="CZS95872.1"/>
    <property type="molecule type" value="Genomic_DNA"/>
</dbReference>
<proteinExistence type="predicted"/>
<evidence type="ECO:0000256" key="1">
    <source>
        <dbReference type="SAM" id="Coils"/>
    </source>
</evidence>
<organism evidence="2 3">
    <name type="scientific">Rhynchosporium graminicola</name>
    <dbReference type="NCBI Taxonomy" id="2792576"/>
    <lineage>
        <taxon>Eukaryota</taxon>
        <taxon>Fungi</taxon>
        <taxon>Dikarya</taxon>
        <taxon>Ascomycota</taxon>
        <taxon>Pezizomycotina</taxon>
        <taxon>Leotiomycetes</taxon>
        <taxon>Helotiales</taxon>
        <taxon>Ploettnerulaceae</taxon>
        <taxon>Rhynchosporium</taxon>
    </lineage>
</organism>
<reference evidence="3" key="1">
    <citation type="submission" date="2016-03" db="EMBL/GenBank/DDBJ databases">
        <authorList>
            <person name="Ploux O."/>
        </authorList>
    </citation>
    <scope>NUCLEOTIDE SEQUENCE [LARGE SCALE GENOMIC DNA]</scope>
    <source>
        <strain evidence="3">UK7</strain>
    </source>
</reference>
<feature type="coiled-coil region" evidence="1">
    <location>
        <begin position="131"/>
        <end position="158"/>
    </location>
</feature>
<name>A0A1E1KCX6_9HELO</name>
<evidence type="ECO:0000313" key="3">
    <source>
        <dbReference type="Proteomes" id="UP000178129"/>
    </source>
</evidence>
<keyword evidence="3" id="KW-1185">Reference proteome</keyword>
<dbReference type="InParanoid" id="A0A1E1KCX6"/>
<protein>
    <submittedName>
        <fullName evidence="2">Uncharacterized protein</fullName>
    </submittedName>
</protein>
<gene>
    <name evidence="2" type="ORF">RCO7_08814</name>
</gene>
<accession>A0A1E1KCX6</accession>
<sequence>MVVIKDIDWAALTAKMAAIKDVDHQPERDEAEVTMKSIDHISDNKKMIEEYEKSLLEAGEDIPRLQNEEPTLKSQLAELQESHDRDEKEFGIKKADWQKKNVRMETIAFSAETCSTPESDDKIDLDERIRLIEENARLLILRRKLKNLRGKIEQKQKQFNRNAELILAAKSVRSKLGPKILDLIDTIYKLKSYLPSYKLHGTHGVNRTSEDHAVCLEEINVFKKTIAELRSEVASQKSINQNIPNALRAIKNPIEKLPEDKSKSVVGNMEISFERGRKFQFGEMAGLYDAGCAVRARKLEWLSSTNDEMIIGLGNKASHYHQAAQKLLEVLDWHVAIKDFCLQANGNNYQITKFGEMSRALLLSICVPSLNTEDLLKHFDKPESVKAIAELKDLHKTGLAKHNAYLKNR</sequence>
<evidence type="ECO:0000313" key="2">
    <source>
        <dbReference type="EMBL" id="CZS95872.1"/>
    </source>
</evidence>
<comment type="caution">
    <text evidence="2">The sequence shown here is derived from an EMBL/GenBank/DDBJ whole genome shotgun (WGS) entry which is preliminary data.</text>
</comment>